<evidence type="ECO:0000313" key="6">
    <source>
        <dbReference type="Proteomes" id="UP001220610"/>
    </source>
</evidence>
<comment type="subcellular location">
    <subcellularLocation>
        <location evidence="1">Endomembrane system</location>
        <topology evidence="1">Multi-pass membrane protein</topology>
    </subcellularLocation>
    <subcellularLocation>
        <location evidence="2">Membrane</location>
        <topology evidence="2">Multi-pass membrane protein</topology>
    </subcellularLocation>
</comment>
<feature type="transmembrane region" description="Helical" evidence="3">
    <location>
        <begin position="202"/>
        <end position="220"/>
    </location>
</feature>
<dbReference type="GO" id="GO:0012505">
    <property type="term" value="C:endomembrane system"/>
    <property type="evidence" value="ECO:0007669"/>
    <property type="project" value="UniProtKB-SubCell"/>
</dbReference>
<keyword evidence="3" id="KW-0472">Membrane</keyword>
<name>A0AAJ5WV39_9BACT</name>
<evidence type="ECO:0000313" key="5">
    <source>
        <dbReference type="EMBL" id="WEK36182.1"/>
    </source>
</evidence>
<reference evidence="5" key="1">
    <citation type="submission" date="2023-03" db="EMBL/GenBank/DDBJ databases">
        <title>Andean soil-derived lignocellulolytic bacterial consortium as a source of novel taxa and putative plastic-active enzymes.</title>
        <authorList>
            <person name="Diaz-Garcia L."/>
            <person name="Chuvochina M."/>
            <person name="Feuerriegel G."/>
            <person name="Bunk B."/>
            <person name="Sproer C."/>
            <person name="Streit W.R."/>
            <person name="Rodriguez L.M."/>
            <person name="Overmann J."/>
            <person name="Jimenez D.J."/>
        </authorList>
    </citation>
    <scope>NUCLEOTIDE SEQUENCE</scope>
    <source>
        <strain evidence="5">MAG 7</strain>
    </source>
</reference>
<feature type="transmembrane region" description="Helical" evidence="3">
    <location>
        <begin position="105"/>
        <end position="123"/>
    </location>
</feature>
<feature type="domain" description="NADH:quinone oxidoreductase/Mrp antiporter transmembrane" evidence="4">
    <location>
        <begin position="122"/>
        <end position="240"/>
    </location>
</feature>
<keyword evidence="2 3" id="KW-0812">Transmembrane</keyword>
<feature type="transmembrane region" description="Helical" evidence="3">
    <location>
        <begin position="29"/>
        <end position="48"/>
    </location>
</feature>
<dbReference type="GO" id="GO:0016020">
    <property type="term" value="C:membrane"/>
    <property type="evidence" value="ECO:0007669"/>
    <property type="project" value="UniProtKB-SubCell"/>
</dbReference>
<dbReference type="InterPro" id="IPR003918">
    <property type="entry name" value="NADH_UbQ_OxRdtase"/>
</dbReference>
<dbReference type="EMBL" id="CP119311">
    <property type="protein sequence ID" value="WEK36182.1"/>
    <property type="molecule type" value="Genomic_DNA"/>
</dbReference>
<dbReference type="GO" id="GO:0042773">
    <property type="term" value="P:ATP synthesis coupled electron transport"/>
    <property type="evidence" value="ECO:0007669"/>
    <property type="project" value="InterPro"/>
</dbReference>
<organism evidence="5 6">
    <name type="scientific">Candidatus Pseudobacter hemicellulosilyticus</name>
    <dbReference type="NCBI Taxonomy" id="3121375"/>
    <lineage>
        <taxon>Bacteria</taxon>
        <taxon>Pseudomonadati</taxon>
        <taxon>Bacteroidota</taxon>
        <taxon>Chitinophagia</taxon>
        <taxon>Chitinophagales</taxon>
        <taxon>Chitinophagaceae</taxon>
        <taxon>Pseudobacter</taxon>
    </lineage>
</organism>
<evidence type="ECO:0000256" key="3">
    <source>
        <dbReference type="SAM" id="Phobius"/>
    </source>
</evidence>
<dbReference type="GO" id="GO:0048039">
    <property type="term" value="F:ubiquinone binding"/>
    <property type="evidence" value="ECO:0007669"/>
    <property type="project" value="TreeGrafter"/>
</dbReference>
<dbReference type="InterPro" id="IPR001750">
    <property type="entry name" value="ND/Mrp_TM"/>
</dbReference>
<feature type="transmembrane region" description="Helical" evidence="3">
    <location>
        <begin position="6"/>
        <end position="22"/>
    </location>
</feature>
<dbReference type="Proteomes" id="UP001220610">
    <property type="component" value="Chromosome"/>
</dbReference>
<dbReference type="GO" id="GO:0015990">
    <property type="term" value="P:electron transport coupled proton transport"/>
    <property type="evidence" value="ECO:0007669"/>
    <property type="project" value="TreeGrafter"/>
</dbReference>
<dbReference type="PRINTS" id="PR01437">
    <property type="entry name" value="NUOXDRDTASE4"/>
</dbReference>
<dbReference type="GO" id="GO:0003954">
    <property type="term" value="F:NADH dehydrogenase activity"/>
    <property type="evidence" value="ECO:0007669"/>
    <property type="project" value="TreeGrafter"/>
</dbReference>
<feature type="transmembrane region" description="Helical" evidence="3">
    <location>
        <begin position="68"/>
        <end position="93"/>
    </location>
</feature>
<dbReference type="PANTHER" id="PTHR43507:SF1">
    <property type="entry name" value="NADH-UBIQUINONE OXIDOREDUCTASE CHAIN 4"/>
    <property type="match status" value="1"/>
</dbReference>
<evidence type="ECO:0000256" key="2">
    <source>
        <dbReference type="RuleBase" id="RU000320"/>
    </source>
</evidence>
<keyword evidence="3" id="KW-1133">Transmembrane helix</keyword>
<dbReference type="GO" id="GO:0008137">
    <property type="term" value="F:NADH dehydrogenase (ubiquinone) activity"/>
    <property type="evidence" value="ECO:0007669"/>
    <property type="project" value="InterPro"/>
</dbReference>
<accession>A0AAJ5WV39</accession>
<gene>
    <name evidence="5" type="ORF">P0Y53_01600</name>
</gene>
<proteinExistence type="predicted"/>
<feature type="transmembrane region" description="Helical" evidence="3">
    <location>
        <begin position="129"/>
        <end position="146"/>
    </location>
</feature>
<sequence length="267" mass="29589">MIPVLLIVVPLLTGLATFLIKSEKSARAWALLSALATLVISLLGITVLKGNSYLHANVEWLPTLGSSFAVGLDGMGQLLCLLTAVAFPMIFAATWNASYKNANQFFALMLLAQAGLMGVFLAYDALLFYFFWELALIPAYFLCSSWGGERRIAVTFKFFIYTFVGSLLMLVGLLYIYFHTADQSFALESFYKASLSTKEQNWLFWLIFIAFAIKMPIFPFHTWQPDTYEQSPTATTMVLSGGNGENGAVWGDPLAGARSAYRRLGAW</sequence>
<protein>
    <submittedName>
        <fullName evidence="5">Proton-conducting transporter membrane subunit</fullName>
    </submittedName>
</protein>
<feature type="transmembrane region" description="Helical" evidence="3">
    <location>
        <begin position="158"/>
        <end position="178"/>
    </location>
</feature>
<evidence type="ECO:0000256" key="1">
    <source>
        <dbReference type="ARBA" id="ARBA00004127"/>
    </source>
</evidence>
<dbReference type="PANTHER" id="PTHR43507">
    <property type="entry name" value="NADH-UBIQUINONE OXIDOREDUCTASE CHAIN 4"/>
    <property type="match status" value="1"/>
</dbReference>
<evidence type="ECO:0000259" key="4">
    <source>
        <dbReference type="Pfam" id="PF00361"/>
    </source>
</evidence>
<dbReference type="AlphaFoldDB" id="A0AAJ5WV39"/>
<dbReference type="Pfam" id="PF00361">
    <property type="entry name" value="Proton_antipo_M"/>
    <property type="match status" value="1"/>
</dbReference>